<accession>A0ABT5T8X8</accession>
<proteinExistence type="inferred from homology"/>
<dbReference type="PROSITE" id="PS00530">
    <property type="entry name" value="RNASE_T2_1"/>
    <property type="match status" value="1"/>
</dbReference>
<dbReference type="CDD" id="cd01062">
    <property type="entry name" value="RNase_T2_prok"/>
    <property type="match status" value="1"/>
</dbReference>
<dbReference type="PANTHER" id="PTHR11240">
    <property type="entry name" value="RIBONUCLEASE T2"/>
    <property type="match status" value="1"/>
</dbReference>
<evidence type="ECO:0000313" key="3">
    <source>
        <dbReference type="EMBL" id="MDD7971578.1"/>
    </source>
</evidence>
<dbReference type="InterPro" id="IPR033130">
    <property type="entry name" value="RNase_T2_His_AS_2"/>
</dbReference>
<name>A0ABT5T8X8_9RHOB</name>
<evidence type="ECO:0000313" key="4">
    <source>
        <dbReference type="Proteomes" id="UP001431784"/>
    </source>
</evidence>
<dbReference type="PROSITE" id="PS00531">
    <property type="entry name" value="RNASE_T2_2"/>
    <property type="match status" value="1"/>
</dbReference>
<evidence type="ECO:0000256" key="2">
    <source>
        <dbReference type="RuleBase" id="RU004328"/>
    </source>
</evidence>
<organism evidence="3 4">
    <name type="scientific">Roseinatronobacter alkalisoli</name>
    <dbReference type="NCBI Taxonomy" id="3028235"/>
    <lineage>
        <taxon>Bacteria</taxon>
        <taxon>Pseudomonadati</taxon>
        <taxon>Pseudomonadota</taxon>
        <taxon>Alphaproteobacteria</taxon>
        <taxon>Rhodobacterales</taxon>
        <taxon>Paracoccaceae</taxon>
        <taxon>Roseinatronobacter</taxon>
    </lineage>
</organism>
<comment type="caution">
    <text evidence="3">The sequence shown here is derived from an EMBL/GenBank/DDBJ whole genome shotgun (WGS) entry which is preliminary data.</text>
</comment>
<dbReference type="Pfam" id="PF00445">
    <property type="entry name" value="Ribonuclease_T2"/>
    <property type="match status" value="1"/>
</dbReference>
<sequence>MRAVFGVVILVFVLAAYAVLDGTPAARAPNAQGHDGYFILSISWTPSWCAYEGDSRNDDRCARGSGAGWLVHGLWPQNADGTWPEFCDSSQPAPSRAQTAGMTDIMGSSGLAWHQWRKHGTCSNLSADAYFAAMRSAFNAVQLPPGAGPQDQRVQPADLMGALKQANPDMQGDVAFLTCHSGRVQELRICLSHDLGPTRCDARTLERACAASPLVMPAVR</sequence>
<protein>
    <submittedName>
        <fullName evidence="3">Ribonuclease T2</fullName>
    </submittedName>
</protein>
<dbReference type="InterPro" id="IPR018188">
    <property type="entry name" value="RNase_T2_His_AS_1"/>
</dbReference>
<gene>
    <name evidence="3" type="ORF">PUT78_10725</name>
</gene>
<evidence type="ECO:0000256" key="1">
    <source>
        <dbReference type="ARBA" id="ARBA00007469"/>
    </source>
</evidence>
<dbReference type="InterPro" id="IPR001568">
    <property type="entry name" value="RNase_T2-like"/>
</dbReference>
<dbReference type="InterPro" id="IPR036430">
    <property type="entry name" value="RNase_T2-like_sf"/>
</dbReference>
<dbReference type="Proteomes" id="UP001431784">
    <property type="component" value="Unassembled WGS sequence"/>
</dbReference>
<dbReference type="Gene3D" id="3.90.730.10">
    <property type="entry name" value="Ribonuclease T2-like"/>
    <property type="match status" value="1"/>
</dbReference>
<reference evidence="3" key="1">
    <citation type="submission" date="2023-02" db="EMBL/GenBank/DDBJ databases">
        <title>Description of Roseinatronobacter alkalisoli sp. nov., an alkaliphilic bacerium isolated from soda soil.</title>
        <authorList>
            <person name="Wei W."/>
        </authorList>
    </citation>
    <scope>NUCLEOTIDE SEQUENCE</scope>
    <source>
        <strain evidence="3">HJB301</strain>
    </source>
</reference>
<dbReference type="RefSeq" id="WP_274352259.1">
    <property type="nucleotide sequence ID" value="NZ_JAQZSM010000008.1"/>
</dbReference>
<dbReference type="PANTHER" id="PTHR11240:SF22">
    <property type="entry name" value="RIBONUCLEASE T2"/>
    <property type="match status" value="1"/>
</dbReference>
<keyword evidence="4" id="KW-1185">Reference proteome</keyword>
<comment type="similarity">
    <text evidence="1 2">Belongs to the RNase T2 family.</text>
</comment>
<dbReference type="EMBL" id="JAQZSM010000008">
    <property type="protein sequence ID" value="MDD7971578.1"/>
    <property type="molecule type" value="Genomic_DNA"/>
</dbReference>
<dbReference type="SUPFAM" id="SSF55895">
    <property type="entry name" value="Ribonuclease Rh-like"/>
    <property type="match status" value="1"/>
</dbReference>
<dbReference type="InterPro" id="IPR039378">
    <property type="entry name" value="RNase_T2_prok"/>
</dbReference>